<keyword evidence="2" id="KW-1185">Reference proteome</keyword>
<dbReference type="AlphaFoldDB" id="A0A839T353"/>
<dbReference type="Proteomes" id="UP000549250">
    <property type="component" value="Unassembled WGS sequence"/>
</dbReference>
<name>A0A839T353_AZOMA</name>
<reference evidence="1 2" key="1">
    <citation type="submission" date="2020-08" db="EMBL/GenBank/DDBJ databases">
        <title>Genomic Encyclopedia of Type Strains, Phase III (KMG-III): the genomes of soil and plant-associated and newly described type strains.</title>
        <authorList>
            <person name="Whitman W."/>
        </authorList>
    </citation>
    <scope>NUCLEOTIDE SEQUENCE [LARGE SCALE GENOMIC DNA]</scope>
    <source>
        <strain evidence="1 2">CECT 4462</strain>
    </source>
</reference>
<accession>A0A839T353</accession>
<proteinExistence type="predicted"/>
<sequence length="53" mass="6284">MAQSNFAVRLKVAWWVKPYVRLITLMHRLTGREVDLNRMAEQCRRGIKVEIEA</sequence>
<comment type="caution">
    <text evidence="1">The sequence shown here is derived from an EMBL/GenBank/DDBJ whole genome shotgun (WGS) entry which is preliminary data.</text>
</comment>
<dbReference type="EMBL" id="JACHXI010000011">
    <property type="protein sequence ID" value="MBB3103967.1"/>
    <property type="molecule type" value="Genomic_DNA"/>
</dbReference>
<protein>
    <submittedName>
        <fullName evidence="1">Uncharacterized protein</fullName>
    </submittedName>
</protein>
<gene>
    <name evidence="1" type="ORF">FHR87_002377</name>
</gene>
<evidence type="ECO:0000313" key="2">
    <source>
        <dbReference type="Proteomes" id="UP000549250"/>
    </source>
</evidence>
<evidence type="ECO:0000313" key="1">
    <source>
        <dbReference type="EMBL" id="MBB3103967.1"/>
    </source>
</evidence>
<organism evidence="1 2">
    <name type="scientific">Azomonas macrocytogenes</name>
    <name type="common">Azotobacter macrocytogenes</name>
    <dbReference type="NCBI Taxonomy" id="69962"/>
    <lineage>
        <taxon>Bacteria</taxon>
        <taxon>Pseudomonadati</taxon>
        <taxon>Pseudomonadota</taxon>
        <taxon>Gammaproteobacteria</taxon>
        <taxon>Pseudomonadales</taxon>
        <taxon>Pseudomonadaceae</taxon>
        <taxon>Azomonas</taxon>
    </lineage>
</organism>